<sequence>MEATPLEPAEPRGTTHHQAVDLGAGREFILFFADSPAGLPGDAVTRELRTAARLARAQHTRGVLDTVLEQLGAGIVGGVGFAGVSASLRASLRATTRYFGLRRPSPEPATLPQVVARLRETCEIVLGTAPASLDDADLRRQEDGTWKARFVHVTGTYEAHIDRDGTIVHWVHTRHPDSPA</sequence>
<dbReference type="AlphaFoldDB" id="A0A5P8KHN6"/>
<dbReference type="RefSeq" id="WP_152173448.1">
    <property type="nucleotide sequence ID" value="NZ_CP045096.1"/>
</dbReference>
<gene>
    <name evidence="1" type="ORF">F9278_44980</name>
</gene>
<dbReference type="EMBL" id="CP045096">
    <property type="protein sequence ID" value="QFR02128.1"/>
    <property type="molecule type" value="Genomic_DNA"/>
</dbReference>
<accession>A0A5P8KHN6</accession>
<evidence type="ECO:0000313" key="2">
    <source>
        <dbReference type="Proteomes" id="UP000327294"/>
    </source>
</evidence>
<name>A0A5P8KHN6_9ACTN</name>
<protein>
    <submittedName>
        <fullName evidence="1">Uncharacterized protein</fullName>
    </submittedName>
</protein>
<organism evidence="1 2">
    <name type="scientific">Streptomyces phaeolivaceus</name>
    <dbReference type="NCBI Taxonomy" id="2653200"/>
    <lineage>
        <taxon>Bacteria</taxon>
        <taxon>Bacillati</taxon>
        <taxon>Actinomycetota</taxon>
        <taxon>Actinomycetes</taxon>
        <taxon>Kitasatosporales</taxon>
        <taxon>Streptomycetaceae</taxon>
        <taxon>Streptomyces</taxon>
    </lineage>
</organism>
<reference evidence="1 2" key="1">
    <citation type="submission" date="2019-10" db="EMBL/GenBank/DDBJ databases">
        <title>Streptomyces sp. strain GY16 isolated from leaves of Broussonetia papyrifera.</title>
        <authorList>
            <person name="Mo P."/>
        </authorList>
    </citation>
    <scope>NUCLEOTIDE SEQUENCE [LARGE SCALE GENOMIC DNA]</scope>
    <source>
        <strain evidence="1 2">GY16</strain>
    </source>
</reference>
<dbReference type="KEGG" id="sphv:F9278_44980"/>
<evidence type="ECO:0000313" key="1">
    <source>
        <dbReference type="EMBL" id="QFR02128.1"/>
    </source>
</evidence>
<keyword evidence="2" id="KW-1185">Reference proteome</keyword>
<proteinExistence type="predicted"/>
<dbReference type="Proteomes" id="UP000327294">
    <property type="component" value="Chromosome"/>
</dbReference>